<sequence>MDFWVVEEEPVPELTYDDLENEIYNEDAIPIGGEQSLNTTLPTQSKCISTCQFLCIIV</sequence>
<comment type="caution">
    <text evidence="1">The sequence shown here is derived from an EMBL/GenBank/DDBJ whole genome shotgun (WGS) entry which is preliminary data.</text>
</comment>
<dbReference type="Proteomes" id="UP001412067">
    <property type="component" value="Unassembled WGS sequence"/>
</dbReference>
<dbReference type="EMBL" id="JBBWWR010000014">
    <property type="protein sequence ID" value="KAK8952722.1"/>
    <property type="molecule type" value="Genomic_DNA"/>
</dbReference>
<accession>A0ABR2LV29</accession>
<gene>
    <name evidence="1" type="ORF">KSP40_PGU009745</name>
</gene>
<proteinExistence type="predicted"/>
<organism evidence="1 2">
    <name type="scientific">Platanthera guangdongensis</name>
    <dbReference type="NCBI Taxonomy" id="2320717"/>
    <lineage>
        <taxon>Eukaryota</taxon>
        <taxon>Viridiplantae</taxon>
        <taxon>Streptophyta</taxon>
        <taxon>Embryophyta</taxon>
        <taxon>Tracheophyta</taxon>
        <taxon>Spermatophyta</taxon>
        <taxon>Magnoliopsida</taxon>
        <taxon>Liliopsida</taxon>
        <taxon>Asparagales</taxon>
        <taxon>Orchidaceae</taxon>
        <taxon>Orchidoideae</taxon>
        <taxon>Orchideae</taxon>
        <taxon>Orchidinae</taxon>
        <taxon>Platanthera</taxon>
    </lineage>
</organism>
<name>A0ABR2LV29_9ASPA</name>
<evidence type="ECO:0000313" key="1">
    <source>
        <dbReference type="EMBL" id="KAK8952722.1"/>
    </source>
</evidence>
<evidence type="ECO:0000313" key="2">
    <source>
        <dbReference type="Proteomes" id="UP001412067"/>
    </source>
</evidence>
<keyword evidence="2" id="KW-1185">Reference proteome</keyword>
<protein>
    <submittedName>
        <fullName evidence="1">Uncharacterized protein</fullName>
    </submittedName>
</protein>
<reference evidence="1 2" key="1">
    <citation type="journal article" date="2022" name="Nat. Plants">
        <title>Genomes of leafy and leafless Platanthera orchids illuminate the evolution of mycoheterotrophy.</title>
        <authorList>
            <person name="Li M.H."/>
            <person name="Liu K.W."/>
            <person name="Li Z."/>
            <person name="Lu H.C."/>
            <person name="Ye Q.L."/>
            <person name="Zhang D."/>
            <person name="Wang J.Y."/>
            <person name="Li Y.F."/>
            <person name="Zhong Z.M."/>
            <person name="Liu X."/>
            <person name="Yu X."/>
            <person name="Liu D.K."/>
            <person name="Tu X.D."/>
            <person name="Liu B."/>
            <person name="Hao Y."/>
            <person name="Liao X.Y."/>
            <person name="Jiang Y.T."/>
            <person name="Sun W.H."/>
            <person name="Chen J."/>
            <person name="Chen Y.Q."/>
            <person name="Ai Y."/>
            <person name="Zhai J.W."/>
            <person name="Wu S.S."/>
            <person name="Zhou Z."/>
            <person name="Hsiao Y.Y."/>
            <person name="Wu W.L."/>
            <person name="Chen Y.Y."/>
            <person name="Lin Y.F."/>
            <person name="Hsu J.L."/>
            <person name="Li C.Y."/>
            <person name="Wang Z.W."/>
            <person name="Zhao X."/>
            <person name="Zhong W.Y."/>
            <person name="Ma X.K."/>
            <person name="Ma L."/>
            <person name="Huang J."/>
            <person name="Chen G.Z."/>
            <person name="Huang M.Z."/>
            <person name="Huang L."/>
            <person name="Peng D.H."/>
            <person name="Luo Y.B."/>
            <person name="Zou S.Q."/>
            <person name="Chen S.P."/>
            <person name="Lan S."/>
            <person name="Tsai W.C."/>
            <person name="Van de Peer Y."/>
            <person name="Liu Z.J."/>
        </authorList>
    </citation>
    <scope>NUCLEOTIDE SEQUENCE [LARGE SCALE GENOMIC DNA]</scope>
    <source>
        <strain evidence="1">Lor288</strain>
    </source>
</reference>